<accession>A0A850EV60</accession>
<keyword evidence="1" id="KW-0489">Methyltransferase</keyword>
<dbReference type="RefSeq" id="WP_175373949.1">
    <property type="nucleotide sequence ID" value="NZ_JABWCS010000219.1"/>
</dbReference>
<dbReference type="GO" id="GO:0008168">
    <property type="term" value="F:methyltransferase activity"/>
    <property type="evidence" value="ECO:0007669"/>
    <property type="project" value="UniProtKB-KW"/>
</dbReference>
<keyword evidence="2" id="KW-1185">Reference proteome</keyword>
<dbReference type="Proteomes" id="UP000564806">
    <property type="component" value="Unassembled WGS sequence"/>
</dbReference>
<dbReference type="EMBL" id="JABWCS010000219">
    <property type="protein sequence ID" value="NUU63559.1"/>
    <property type="molecule type" value="Genomic_DNA"/>
</dbReference>
<dbReference type="GO" id="GO:0032259">
    <property type="term" value="P:methylation"/>
    <property type="evidence" value="ECO:0007669"/>
    <property type="project" value="UniProtKB-KW"/>
</dbReference>
<evidence type="ECO:0000313" key="2">
    <source>
        <dbReference type="Proteomes" id="UP000564806"/>
    </source>
</evidence>
<reference evidence="1" key="1">
    <citation type="submission" date="2020-06" db="EMBL/GenBank/DDBJ databases">
        <title>Paenibacillus sp. nov., isolated from soil.</title>
        <authorList>
            <person name="Seo Y.L."/>
        </authorList>
    </citation>
    <scope>NUCLEOTIDE SEQUENCE [LARGE SCALE GENOMIC DNA]</scope>
    <source>
        <strain evidence="1">JW14</strain>
    </source>
</reference>
<gene>
    <name evidence="1" type="ORF">HPT30_24665</name>
</gene>
<dbReference type="AlphaFoldDB" id="A0A850EV60"/>
<sequence>MRNFTNSTAKKILANEISMEVLLQQYPEYQEEVLQEISVLRNIRESQIITAILDKYTVSAKIAHTKIQKSRFNETTINAFLPDVIKARFAIYLLEQLNIAVSSKTPENNVKFNLWDGTILQKLLFRKGLERKPVSLGLFKFWWRFVIHKKILMPLVNKKGIYCFYSRAFIKELSSLIGNQSCLEIAAGDGTLANFLKSEHINCQATDDYSWSHYIAYPSFVEKADAKTALLKYTPQVVLCSWPVPKNAYEKHVFKTPSVDLYIVIGTKNPAFTGDFEAYYNADKFTMELDEKLSSLILPPSDENAVYLFRRKKSPSA</sequence>
<evidence type="ECO:0000313" key="1">
    <source>
        <dbReference type="EMBL" id="NUU63559.1"/>
    </source>
</evidence>
<proteinExistence type="predicted"/>
<protein>
    <submittedName>
        <fullName evidence="1">SAM-dependent methyltransferase</fullName>
    </submittedName>
</protein>
<keyword evidence="1" id="KW-0808">Transferase</keyword>
<name>A0A850EV60_9BACL</name>
<comment type="caution">
    <text evidence="1">The sequence shown here is derived from an EMBL/GenBank/DDBJ whole genome shotgun (WGS) entry which is preliminary data.</text>
</comment>
<organism evidence="1 2">
    <name type="scientific">Paenibacillus agri</name>
    <dbReference type="NCBI Taxonomy" id="2744309"/>
    <lineage>
        <taxon>Bacteria</taxon>
        <taxon>Bacillati</taxon>
        <taxon>Bacillota</taxon>
        <taxon>Bacilli</taxon>
        <taxon>Bacillales</taxon>
        <taxon>Paenibacillaceae</taxon>
        <taxon>Paenibacillus</taxon>
    </lineage>
</organism>